<keyword evidence="9" id="KW-1185">Reference proteome</keyword>
<dbReference type="OrthoDB" id="416253at2759"/>
<dbReference type="InterPro" id="IPR036812">
    <property type="entry name" value="NAD(P)_OxRdtase_dom_sf"/>
</dbReference>
<dbReference type="PIRSF" id="PIRSF000097">
    <property type="entry name" value="AKR"/>
    <property type="match status" value="1"/>
</dbReference>
<dbReference type="InterPro" id="IPR023210">
    <property type="entry name" value="NADP_OxRdtase_dom"/>
</dbReference>
<feature type="binding site" evidence="5">
    <location>
        <position position="116"/>
    </location>
    <ligand>
        <name>substrate</name>
    </ligand>
</feature>
<evidence type="ECO:0000256" key="4">
    <source>
        <dbReference type="PIRSR" id="PIRSR000097-1"/>
    </source>
</evidence>
<comment type="similarity">
    <text evidence="1">Belongs to the aldo/keto reductase family.</text>
</comment>
<evidence type="ECO:0000313" key="9">
    <source>
        <dbReference type="Proteomes" id="UP000242188"/>
    </source>
</evidence>
<feature type="active site" description="Proton donor" evidence="4">
    <location>
        <position position="54"/>
    </location>
</feature>
<dbReference type="PROSITE" id="PS00063">
    <property type="entry name" value="ALDOKETO_REDUCTASE_3"/>
    <property type="match status" value="1"/>
</dbReference>
<dbReference type="PROSITE" id="PS00062">
    <property type="entry name" value="ALDOKETO_REDUCTASE_2"/>
    <property type="match status" value="1"/>
</dbReference>
<dbReference type="SUPFAM" id="SSF51430">
    <property type="entry name" value="NAD(P)-linked oxidoreductase"/>
    <property type="match status" value="1"/>
</dbReference>
<evidence type="ECO:0000256" key="1">
    <source>
        <dbReference type="ARBA" id="ARBA00007905"/>
    </source>
</evidence>
<organism evidence="8 9">
    <name type="scientific">Mizuhopecten yessoensis</name>
    <name type="common">Japanese scallop</name>
    <name type="synonym">Patinopecten yessoensis</name>
    <dbReference type="NCBI Taxonomy" id="6573"/>
    <lineage>
        <taxon>Eukaryota</taxon>
        <taxon>Metazoa</taxon>
        <taxon>Spiralia</taxon>
        <taxon>Lophotrochozoa</taxon>
        <taxon>Mollusca</taxon>
        <taxon>Bivalvia</taxon>
        <taxon>Autobranchia</taxon>
        <taxon>Pteriomorphia</taxon>
        <taxon>Pectinida</taxon>
        <taxon>Pectinoidea</taxon>
        <taxon>Pectinidae</taxon>
        <taxon>Mizuhopecten</taxon>
    </lineage>
</organism>
<dbReference type="PROSITE" id="PS00798">
    <property type="entry name" value="ALDOKETO_REDUCTASE_1"/>
    <property type="match status" value="1"/>
</dbReference>
<dbReference type="Proteomes" id="UP000242188">
    <property type="component" value="Unassembled WGS sequence"/>
</dbReference>
<keyword evidence="3" id="KW-0560">Oxidoreductase</keyword>
<evidence type="ECO:0000256" key="3">
    <source>
        <dbReference type="ARBA" id="ARBA00023002"/>
    </source>
</evidence>
<proteinExistence type="inferred from homology"/>
<dbReference type="Gene3D" id="3.20.20.100">
    <property type="entry name" value="NADP-dependent oxidoreductase domain"/>
    <property type="match status" value="1"/>
</dbReference>
<feature type="site" description="Lowers pKa of active site Tyr" evidence="6">
    <location>
        <position position="83"/>
    </location>
</feature>
<dbReference type="EMBL" id="NEDP02000973">
    <property type="protein sequence ID" value="OWF54596.1"/>
    <property type="molecule type" value="Genomic_DNA"/>
</dbReference>
<comment type="caution">
    <text evidence="8">The sequence shown here is derived from an EMBL/GenBank/DDBJ whole genome shotgun (WGS) entry which is preliminary data.</text>
</comment>
<keyword evidence="2" id="KW-0521">NADP</keyword>
<evidence type="ECO:0000256" key="2">
    <source>
        <dbReference type="ARBA" id="ARBA00022857"/>
    </source>
</evidence>
<dbReference type="InterPro" id="IPR018170">
    <property type="entry name" value="Aldo/ket_reductase_CS"/>
</dbReference>
<dbReference type="PRINTS" id="PR00069">
    <property type="entry name" value="ALDKETRDTASE"/>
</dbReference>
<gene>
    <name evidence="8" type="ORF">KP79_PYT20279</name>
</gene>
<sequence>MGVNFCNKFIKLYNGHLLPSVGLGTYQLVGDGVREAVDKAIWLGYRHIDTAHSYNNESEIGEIIKARIESGSVKREDIFLTTKVPDVLHAPSDVLEGVEESRAKLKTKYLDLVLIHHPWTLRNESKADIMHTNSKGEFIHFNLQKTWRSLETCVKEGTVKSIGLSNFTIGQIQNILDGCSIMPANLQLECHAYLQQRSLYNFCEARGITLTAYSPIGAPGRPERHRFSDQSVLLDDPALDSIARAHGKTKAQILLGWLIQKGFCVVPKSKSEKRLAENLDIFNFDLSKSELAQFKALDRGTRYFKFKNMTGHPEFNPTEDF</sequence>
<evidence type="ECO:0000313" key="8">
    <source>
        <dbReference type="EMBL" id="OWF54596.1"/>
    </source>
</evidence>
<dbReference type="InterPro" id="IPR020471">
    <property type="entry name" value="AKR"/>
</dbReference>
<dbReference type="Pfam" id="PF00248">
    <property type="entry name" value="Aldo_ket_red"/>
    <property type="match status" value="1"/>
</dbReference>
<protein>
    <submittedName>
        <fullName evidence="8">Alcohol dehydrogenase [NADP(+)]</fullName>
    </submittedName>
</protein>
<evidence type="ECO:0000259" key="7">
    <source>
        <dbReference type="Pfam" id="PF00248"/>
    </source>
</evidence>
<name>A0A210R0P5_MIZYE</name>
<dbReference type="GO" id="GO:0016491">
    <property type="term" value="F:oxidoreductase activity"/>
    <property type="evidence" value="ECO:0007669"/>
    <property type="project" value="UniProtKB-KW"/>
</dbReference>
<feature type="domain" description="NADP-dependent oxidoreductase" evidence="7">
    <location>
        <begin position="22"/>
        <end position="298"/>
    </location>
</feature>
<dbReference type="PANTHER" id="PTHR11732">
    <property type="entry name" value="ALDO/KETO REDUCTASE"/>
    <property type="match status" value="1"/>
</dbReference>
<reference evidence="8 9" key="1">
    <citation type="journal article" date="2017" name="Nat. Ecol. Evol.">
        <title>Scallop genome provides insights into evolution of bilaterian karyotype and development.</title>
        <authorList>
            <person name="Wang S."/>
            <person name="Zhang J."/>
            <person name="Jiao W."/>
            <person name="Li J."/>
            <person name="Xun X."/>
            <person name="Sun Y."/>
            <person name="Guo X."/>
            <person name="Huan P."/>
            <person name="Dong B."/>
            <person name="Zhang L."/>
            <person name="Hu X."/>
            <person name="Sun X."/>
            <person name="Wang J."/>
            <person name="Zhao C."/>
            <person name="Wang Y."/>
            <person name="Wang D."/>
            <person name="Huang X."/>
            <person name="Wang R."/>
            <person name="Lv J."/>
            <person name="Li Y."/>
            <person name="Zhang Z."/>
            <person name="Liu B."/>
            <person name="Lu W."/>
            <person name="Hui Y."/>
            <person name="Liang J."/>
            <person name="Zhou Z."/>
            <person name="Hou R."/>
            <person name="Li X."/>
            <person name="Liu Y."/>
            <person name="Li H."/>
            <person name="Ning X."/>
            <person name="Lin Y."/>
            <person name="Zhao L."/>
            <person name="Xing Q."/>
            <person name="Dou J."/>
            <person name="Li Y."/>
            <person name="Mao J."/>
            <person name="Guo H."/>
            <person name="Dou H."/>
            <person name="Li T."/>
            <person name="Mu C."/>
            <person name="Jiang W."/>
            <person name="Fu Q."/>
            <person name="Fu X."/>
            <person name="Miao Y."/>
            <person name="Liu J."/>
            <person name="Yu Q."/>
            <person name="Li R."/>
            <person name="Liao H."/>
            <person name="Li X."/>
            <person name="Kong Y."/>
            <person name="Jiang Z."/>
            <person name="Chourrout D."/>
            <person name="Li R."/>
            <person name="Bao Z."/>
        </authorList>
    </citation>
    <scope>NUCLEOTIDE SEQUENCE [LARGE SCALE GENOMIC DNA]</scope>
    <source>
        <strain evidence="8 9">PY_sf001</strain>
    </source>
</reference>
<evidence type="ECO:0000256" key="5">
    <source>
        <dbReference type="PIRSR" id="PIRSR000097-2"/>
    </source>
</evidence>
<accession>A0A210R0P5</accession>
<evidence type="ECO:0000256" key="6">
    <source>
        <dbReference type="PIRSR" id="PIRSR000097-3"/>
    </source>
</evidence>
<dbReference type="FunFam" id="3.20.20.100:FF:000006">
    <property type="entry name" value="Aldo-keto reductase family 1 member A1"/>
    <property type="match status" value="1"/>
</dbReference>
<dbReference type="AlphaFoldDB" id="A0A210R0P5"/>